<reference evidence="2 3" key="1">
    <citation type="submission" date="2010-04" db="EMBL/GenBank/DDBJ databases">
        <title>Novel immune-modulators identified by a rapid, functional screen of the Parapox virus genome.</title>
        <authorList>
            <person name="McGuire M.J."/>
            <person name="Sykes K.F."/>
            <person name="Johnston S.A."/>
        </authorList>
    </citation>
    <scope>NUCLEOTIDE SEQUENCE [LARGE SCALE GENOMIC DNA]</scope>
    <source>
        <strain evidence="2">D1701</strain>
    </source>
</reference>
<feature type="region of interest" description="Disordered" evidence="1">
    <location>
        <begin position="13"/>
        <end position="54"/>
    </location>
</feature>
<organismHost>
    <name type="scientific">Homo sapiens</name>
    <name type="common">Human</name>
    <dbReference type="NCBI Taxonomy" id="9606"/>
</organismHost>
<feature type="compositionally biased region" description="Low complexity" evidence="1">
    <location>
        <begin position="13"/>
        <end position="24"/>
    </location>
</feature>
<dbReference type="Proteomes" id="UP000103309">
    <property type="component" value="Segment"/>
</dbReference>
<name>F1AXA8_ORFV</name>
<accession>F1AXA8</accession>
<protein>
    <submittedName>
        <fullName evidence="2">PP230</fullName>
    </submittedName>
</protein>
<proteinExistence type="predicted"/>
<organismHost>
    <name type="scientific">Ovis aries</name>
    <name type="common">Sheep</name>
    <dbReference type="NCBI Taxonomy" id="9940"/>
</organismHost>
<dbReference type="EMBL" id="HM133903">
    <property type="protein sequence ID" value="ADY76854.1"/>
    <property type="molecule type" value="Genomic_DNA"/>
</dbReference>
<feature type="region of interest" description="Disordered" evidence="1">
    <location>
        <begin position="98"/>
        <end position="120"/>
    </location>
</feature>
<evidence type="ECO:0000313" key="2">
    <source>
        <dbReference type="EMBL" id="ADY76854.1"/>
    </source>
</evidence>
<organism evidence="2 3">
    <name type="scientific">Orf virus</name>
    <name type="common">ORFV</name>
    <dbReference type="NCBI Taxonomy" id="10258"/>
    <lineage>
        <taxon>Viruses</taxon>
        <taxon>Varidnaviria</taxon>
        <taxon>Bamfordvirae</taxon>
        <taxon>Nucleocytoviricota</taxon>
        <taxon>Pokkesviricetes</taxon>
        <taxon>Chitovirales</taxon>
        <taxon>Poxviridae</taxon>
        <taxon>Chordopoxvirinae</taxon>
        <taxon>Parapoxvirus</taxon>
        <taxon>Parapoxvirus orf</taxon>
    </lineage>
</organism>
<organismHost>
    <name type="scientific">Capra hircus</name>
    <name type="common">Goat</name>
    <dbReference type="NCBI Taxonomy" id="9925"/>
</organismHost>
<evidence type="ECO:0000256" key="1">
    <source>
        <dbReference type="SAM" id="MobiDB-lite"/>
    </source>
</evidence>
<sequence length="120" mass="13015">MASAISLLLTLESSELPETSSSSPDIVMSGEPPTVTRRSSRLQGMDMRMPSLERQPSSIMLCRLRLKAVFSGMNPSTPMSSSTVLAEKMPLTLMRSRMPMSREHSTTDWSAVSAASLAPP</sequence>
<evidence type="ECO:0000313" key="3">
    <source>
        <dbReference type="Proteomes" id="UP000103309"/>
    </source>
</evidence>